<evidence type="ECO:0000256" key="8">
    <source>
        <dbReference type="RuleBase" id="RU364072"/>
    </source>
</evidence>
<name>A0A927YLD2_9FIRM</name>
<evidence type="ECO:0000256" key="4">
    <source>
        <dbReference type="ARBA" id="ARBA00022832"/>
    </source>
</evidence>
<accession>A0A927YLD2</accession>
<dbReference type="CDD" id="cd06850">
    <property type="entry name" value="biotinyl_domain"/>
    <property type="match status" value="1"/>
</dbReference>
<dbReference type="Pfam" id="PF00364">
    <property type="entry name" value="Biotin_lipoyl"/>
    <property type="match status" value="1"/>
</dbReference>
<dbReference type="InterPro" id="IPR011053">
    <property type="entry name" value="Single_hybrid_motif"/>
</dbReference>
<dbReference type="PROSITE" id="PS50968">
    <property type="entry name" value="BIOTINYL_LIPOYL"/>
    <property type="match status" value="1"/>
</dbReference>
<evidence type="ECO:0000256" key="5">
    <source>
        <dbReference type="ARBA" id="ARBA00023098"/>
    </source>
</evidence>
<comment type="caution">
    <text evidence="11">The sequence shown here is derived from an EMBL/GenBank/DDBJ whole genome shotgun (WGS) entry which is preliminary data.</text>
</comment>
<dbReference type="InterPro" id="IPR050709">
    <property type="entry name" value="Biotin_Carboxyl_Carrier/Decarb"/>
</dbReference>
<dbReference type="InterPro" id="IPR001249">
    <property type="entry name" value="AcCoA_biotinCC"/>
</dbReference>
<organism evidence="11 12">
    <name type="scientific">Pseudobutyrivibrio ruminis</name>
    <dbReference type="NCBI Taxonomy" id="46206"/>
    <lineage>
        <taxon>Bacteria</taxon>
        <taxon>Bacillati</taxon>
        <taxon>Bacillota</taxon>
        <taxon>Clostridia</taxon>
        <taxon>Lachnospirales</taxon>
        <taxon>Lachnospiraceae</taxon>
        <taxon>Pseudobutyrivibrio</taxon>
    </lineage>
</organism>
<keyword evidence="4 8" id="KW-0276">Fatty acid metabolism</keyword>
<feature type="domain" description="Lipoyl-binding" evidence="10">
    <location>
        <begin position="82"/>
        <end position="158"/>
    </location>
</feature>
<dbReference type="PRINTS" id="PR01071">
    <property type="entry name" value="ACOABIOTINCC"/>
</dbReference>
<evidence type="ECO:0000256" key="6">
    <source>
        <dbReference type="ARBA" id="ARBA00023160"/>
    </source>
</evidence>
<dbReference type="Proteomes" id="UP000766246">
    <property type="component" value="Unassembled WGS sequence"/>
</dbReference>
<evidence type="ECO:0000256" key="9">
    <source>
        <dbReference type="SAM" id="MobiDB-lite"/>
    </source>
</evidence>
<comment type="pathway">
    <text evidence="1 8">Lipid metabolism; fatty acid biosynthesis.</text>
</comment>
<dbReference type="InterPro" id="IPR000089">
    <property type="entry name" value="Biotin_lipoyl"/>
</dbReference>
<evidence type="ECO:0000256" key="3">
    <source>
        <dbReference type="ARBA" id="ARBA00022516"/>
    </source>
</evidence>
<evidence type="ECO:0000256" key="2">
    <source>
        <dbReference type="ARBA" id="ARBA00017562"/>
    </source>
</evidence>
<gene>
    <name evidence="11" type="primary">accB</name>
    <name evidence="11" type="ORF">E7272_06675</name>
</gene>
<evidence type="ECO:0000259" key="10">
    <source>
        <dbReference type="PROSITE" id="PS50968"/>
    </source>
</evidence>
<evidence type="ECO:0000313" key="11">
    <source>
        <dbReference type="EMBL" id="MBE5919515.1"/>
    </source>
</evidence>
<sequence>MELKDIKELLKAFDESESSYFSLKQDGVNIKLKKPSETVAVSVAPVAQADPVAMPQASAQAAQPVPAASTTEAEEPKEDTDGTKVLAPLVGVFYAAPTPEASAYVQVGDIVKEGQILCLIEAMKMMSEITAPKDGVIKKIYVKNQDVVGFEDPLFLIGD</sequence>
<keyword evidence="5 8" id="KW-0443">Lipid metabolism</keyword>
<keyword evidence="6 8" id="KW-0275">Fatty acid biosynthesis</keyword>
<dbReference type="NCBIfam" id="TIGR00531">
    <property type="entry name" value="BCCP"/>
    <property type="match status" value="1"/>
</dbReference>
<dbReference type="InterPro" id="IPR001882">
    <property type="entry name" value="Biotin_BS"/>
</dbReference>
<reference evidence="11" key="1">
    <citation type="submission" date="2019-04" db="EMBL/GenBank/DDBJ databases">
        <title>Evolution of Biomass-Degrading Anaerobic Consortia Revealed by Metagenomics.</title>
        <authorList>
            <person name="Peng X."/>
        </authorList>
    </citation>
    <scope>NUCLEOTIDE SEQUENCE</scope>
    <source>
        <strain evidence="11">SIG311</strain>
    </source>
</reference>
<dbReference type="GO" id="GO:0003989">
    <property type="term" value="F:acetyl-CoA carboxylase activity"/>
    <property type="evidence" value="ECO:0007669"/>
    <property type="project" value="InterPro"/>
</dbReference>
<evidence type="ECO:0000256" key="1">
    <source>
        <dbReference type="ARBA" id="ARBA00005194"/>
    </source>
</evidence>
<evidence type="ECO:0000313" key="12">
    <source>
        <dbReference type="Proteomes" id="UP000766246"/>
    </source>
</evidence>
<dbReference type="AlphaFoldDB" id="A0A927YLD2"/>
<proteinExistence type="predicted"/>
<dbReference type="FunFam" id="2.40.50.100:FF:000003">
    <property type="entry name" value="Acetyl-CoA carboxylase biotin carboxyl carrier protein"/>
    <property type="match status" value="1"/>
</dbReference>
<dbReference type="Gene3D" id="2.40.50.100">
    <property type="match status" value="1"/>
</dbReference>
<dbReference type="EMBL" id="SVER01000014">
    <property type="protein sequence ID" value="MBE5919515.1"/>
    <property type="molecule type" value="Genomic_DNA"/>
</dbReference>
<dbReference type="PROSITE" id="PS00188">
    <property type="entry name" value="BIOTIN"/>
    <property type="match status" value="1"/>
</dbReference>
<comment type="function">
    <text evidence="8">This protein is a component of the acetyl coenzyme A carboxylase complex; first, biotin carboxylase catalyzes the carboxylation of the carrier protein and then the transcarboxylase transfers the carboxyl group to form malonyl-CoA.</text>
</comment>
<evidence type="ECO:0000256" key="7">
    <source>
        <dbReference type="ARBA" id="ARBA00023267"/>
    </source>
</evidence>
<keyword evidence="7 8" id="KW-0092">Biotin</keyword>
<protein>
    <recommendedName>
        <fullName evidence="2 8">Biotin carboxyl carrier protein of acetyl-CoA carboxylase</fullName>
    </recommendedName>
</protein>
<dbReference type="GO" id="GO:0009317">
    <property type="term" value="C:acetyl-CoA carboxylase complex"/>
    <property type="evidence" value="ECO:0007669"/>
    <property type="project" value="InterPro"/>
</dbReference>
<dbReference type="GO" id="GO:0006633">
    <property type="term" value="P:fatty acid biosynthetic process"/>
    <property type="evidence" value="ECO:0007669"/>
    <property type="project" value="UniProtKB-KW"/>
</dbReference>
<keyword evidence="3 8" id="KW-0444">Lipid biosynthesis</keyword>
<dbReference type="PANTHER" id="PTHR45266:SF3">
    <property type="entry name" value="OXALOACETATE DECARBOXYLASE ALPHA CHAIN"/>
    <property type="match status" value="1"/>
</dbReference>
<feature type="region of interest" description="Disordered" evidence="9">
    <location>
        <begin position="54"/>
        <end position="81"/>
    </location>
</feature>
<dbReference type="PANTHER" id="PTHR45266">
    <property type="entry name" value="OXALOACETATE DECARBOXYLASE ALPHA CHAIN"/>
    <property type="match status" value="1"/>
</dbReference>
<feature type="compositionally biased region" description="Low complexity" evidence="9">
    <location>
        <begin position="54"/>
        <end position="69"/>
    </location>
</feature>
<dbReference type="SUPFAM" id="SSF51230">
    <property type="entry name" value="Single hybrid motif"/>
    <property type="match status" value="1"/>
</dbReference>